<keyword evidence="5" id="KW-0560">Oxidoreductase</keyword>
<evidence type="ECO:0000256" key="2">
    <source>
        <dbReference type="ARBA" id="ARBA00008072"/>
    </source>
</evidence>
<evidence type="ECO:0000256" key="3">
    <source>
        <dbReference type="ARBA" id="ARBA00022723"/>
    </source>
</evidence>
<evidence type="ECO:0000313" key="6">
    <source>
        <dbReference type="EMBL" id="UUX49200.1"/>
    </source>
</evidence>
<dbReference type="KEGG" id="naci:NUH88_17560"/>
<dbReference type="InterPro" id="IPR011032">
    <property type="entry name" value="GroES-like_sf"/>
</dbReference>
<keyword evidence="7" id="KW-1185">Reference proteome</keyword>
<dbReference type="SUPFAM" id="SSF51735">
    <property type="entry name" value="NAD(P)-binding Rossmann-fold domains"/>
    <property type="match status" value="1"/>
</dbReference>
<sequence>MTSEHEQDAPIARAFWSRGDGSGEIRKEHVDPPAQGHLLVDALYSAVSKGTESLVFRGGVPRSEWGRMACPFQEGRFPGPVKYGYASVGRVADGAALAPGTPVFVLYPHQTRYLIPAEAALPLPETVTPERAVLAANMETALNAVWDAEAARAGEIAVIGGGVVGLLTGYLARRFWEAEVWIFDPVPSRSEVCDRLGLRYAGDSVHPERFSLLFHASATEDGLRRALDLAAFEATIIELSWYGDREVSLPLGGAFHSQRLTIQASQVGAVAPSRRPGSRHRERLAEAIGLLDDPALDVLITGESPFEDLPQVLTSLAAGAHETLCHRIRYSD</sequence>
<dbReference type="Gene3D" id="3.90.180.10">
    <property type="entry name" value="Medium-chain alcohol dehydrogenases, catalytic domain"/>
    <property type="match status" value="1"/>
</dbReference>
<comment type="cofactor">
    <cofactor evidence="1">
        <name>Zn(2+)</name>
        <dbReference type="ChEBI" id="CHEBI:29105"/>
    </cofactor>
</comment>
<organism evidence="6 7">
    <name type="scientific">Nisaea acidiphila</name>
    <dbReference type="NCBI Taxonomy" id="1862145"/>
    <lineage>
        <taxon>Bacteria</taxon>
        <taxon>Pseudomonadati</taxon>
        <taxon>Pseudomonadota</taxon>
        <taxon>Alphaproteobacteria</taxon>
        <taxon>Rhodospirillales</taxon>
        <taxon>Thalassobaculaceae</taxon>
        <taxon>Nisaea</taxon>
    </lineage>
</organism>
<dbReference type="Gene3D" id="3.40.50.720">
    <property type="entry name" value="NAD(P)-binding Rossmann-like Domain"/>
    <property type="match status" value="1"/>
</dbReference>
<dbReference type="InterPro" id="IPR036291">
    <property type="entry name" value="NAD(P)-bd_dom_sf"/>
</dbReference>
<dbReference type="SUPFAM" id="SSF50129">
    <property type="entry name" value="GroES-like"/>
    <property type="match status" value="1"/>
</dbReference>
<dbReference type="AlphaFoldDB" id="A0A9J7AP60"/>
<proteinExistence type="inferred from homology"/>
<accession>A0A9J7AP60</accession>
<dbReference type="Proteomes" id="UP001060336">
    <property type="component" value="Chromosome"/>
</dbReference>
<dbReference type="GO" id="GO:0016491">
    <property type="term" value="F:oxidoreductase activity"/>
    <property type="evidence" value="ECO:0007669"/>
    <property type="project" value="UniProtKB-KW"/>
</dbReference>
<dbReference type="PANTHER" id="PTHR43350">
    <property type="entry name" value="NAD-DEPENDENT ALCOHOL DEHYDROGENASE"/>
    <property type="match status" value="1"/>
</dbReference>
<evidence type="ECO:0000256" key="5">
    <source>
        <dbReference type="ARBA" id="ARBA00023002"/>
    </source>
</evidence>
<protein>
    <submittedName>
        <fullName evidence="6">Zinc-binding alcohol dehydrogenase</fullName>
    </submittedName>
</protein>
<dbReference type="GO" id="GO:0046872">
    <property type="term" value="F:metal ion binding"/>
    <property type="evidence" value="ECO:0007669"/>
    <property type="project" value="UniProtKB-KW"/>
</dbReference>
<comment type="similarity">
    <text evidence="2">Belongs to the zinc-containing alcohol dehydrogenase family.</text>
</comment>
<evidence type="ECO:0000256" key="1">
    <source>
        <dbReference type="ARBA" id="ARBA00001947"/>
    </source>
</evidence>
<dbReference type="EMBL" id="CP102480">
    <property type="protein sequence ID" value="UUX49200.1"/>
    <property type="molecule type" value="Genomic_DNA"/>
</dbReference>
<dbReference type="PANTHER" id="PTHR43350:SF19">
    <property type="entry name" value="D-GULOSIDE 3-DEHYDROGENASE"/>
    <property type="match status" value="1"/>
</dbReference>
<evidence type="ECO:0000313" key="7">
    <source>
        <dbReference type="Proteomes" id="UP001060336"/>
    </source>
</evidence>
<keyword evidence="3" id="KW-0479">Metal-binding</keyword>
<keyword evidence="4" id="KW-0862">Zinc</keyword>
<dbReference type="RefSeq" id="WP_257767731.1">
    <property type="nucleotide sequence ID" value="NZ_CP102480.1"/>
</dbReference>
<name>A0A9J7AP60_9PROT</name>
<evidence type="ECO:0000256" key="4">
    <source>
        <dbReference type="ARBA" id="ARBA00022833"/>
    </source>
</evidence>
<dbReference type="CDD" id="cd08255">
    <property type="entry name" value="2-desacetyl-2-hydroxyethyl_bacteriochlorophyllide_like"/>
    <property type="match status" value="1"/>
</dbReference>
<gene>
    <name evidence="6" type="ORF">NUH88_17560</name>
</gene>
<reference evidence="6" key="1">
    <citation type="submission" date="2022-08" db="EMBL/GenBank/DDBJ databases">
        <title>Nisaea acidiphila sp. nov., isolated from a marine algal debris and emended description of the genus Nisaea Urios et al. 2008.</title>
        <authorList>
            <person name="Kwon K."/>
        </authorList>
    </citation>
    <scope>NUCLEOTIDE SEQUENCE</scope>
    <source>
        <strain evidence="6">MEBiC11861</strain>
    </source>
</reference>